<feature type="compositionally biased region" description="Basic and acidic residues" evidence="1">
    <location>
        <begin position="35"/>
        <end position="46"/>
    </location>
</feature>
<comment type="caution">
    <text evidence="2">The sequence shown here is derived from an EMBL/GenBank/DDBJ whole genome shotgun (WGS) entry which is preliminary data.</text>
</comment>
<protein>
    <submittedName>
        <fullName evidence="2">Uncharacterized protein</fullName>
    </submittedName>
</protein>
<name>A0ABP7FA45_9ACTN</name>
<proteinExistence type="predicted"/>
<keyword evidence="3" id="KW-1185">Reference proteome</keyword>
<dbReference type="Proteomes" id="UP001500908">
    <property type="component" value="Unassembled WGS sequence"/>
</dbReference>
<gene>
    <name evidence="2" type="ORF">GCM10022402_13690</name>
</gene>
<sequence length="46" mass="4880">MLLRTAAGFPVAGALGKPVEIRTNRVGGSGRSARKFREPAGRKERG</sequence>
<feature type="region of interest" description="Disordered" evidence="1">
    <location>
        <begin position="23"/>
        <end position="46"/>
    </location>
</feature>
<evidence type="ECO:0000256" key="1">
    <source>
        <dbReference type="SAM" id="MobiDB-lite"/>
    </source>
</evidence>
<evidence type="ECO:0000313" key="3">
    <source>
        <dbReference type="Proteomes" id="UP001500908"/>
    </source>
</evidence>
<dbReference type="EMBL" id="BAABDD010000004">
    <property type="protein sequence ID" value="GAA3734668.1"/>
    <property type="molecule type" value="Genomic_DNA"/>
</dbReference>
<accession>A0ABP7FA45</accession>
<evidence type="ECO:0000313" key="2">
    <source>
        <dbReference type="EMBL" id="GAA3734668.1"/>
    </source>
</evidence>
<organism evidence="2 3">
    <name type="scientific">Salinactinospora qingdaonensis</name>
    <dbReference type="NCBI Taxonomy" id="702744"/>
    <lineage>
        <taxon>Bacteria</taxon>
        <taxon>Bacillati</taxon>
        <taxon>Actinomycetota</taxon>
        <taxon>Actinomycetes</taxon>
        <taxon>Streptosporangiales</taxon>
        <taxon>Nocardiopsidaceae</taxon>
        <taxon>Salinactinospora</taxon>
    </lineage>
</organism>
<reference evidence="3" key="1">
    <citation type="journal article" date="2019" name="Int. J. Syst. Evol. Microbiol.">
        <title>The Global Catalogue of Microorganisms (GCM) 10K type strain sequencing project: providing services to taxonomists for standard genome sequencing and annotation.</title>
        <authorList>
            <consortium name="The Broad Institute Genomics Platform"/>
            <consortium name="The Broad Institute Genome Sequencing Center for Infectious Disease"/>
            <person name="Wu L."/>
            <person name="Ma J."/>
        </authorList>
    </citation>
    <scope>NUCLEOTIDE SEQUENCE [LARGE SCALE GENOMIC DNA]</scope>
    <source>
        <strain evidence="3">JCM 17137</strain>
    </source>
</reference>